<organism evidence="2 3">
    <name type="scientific">Ilex paraguariensis</name>
    <name type="common">yerba mate</name>
    <dbReference type="NCBI Taxonomy" id="185542"/>
    <lineage>
        <taxon>Eukaryota</taxon>
        <taxon>Viridiplantae</taxon>
        <taxon>Streptophyta</taxon>
        <taxon>Embryophyta</taxon>
        <taxon>Tracheophyta</taxon>
        <taxon>Spermatophyta</taxon>
        <taxon>Magnoliopsida</taxon>
        <taxon>eudicotyledons</taxon>
        <taxon>Gunneridae</taxon>
        <taxon>Pentapetalae</taxon>
        <taxon>asterids</taxon>
        <taxon>campanulids</taxon>
        <taxon>Aquifoliales</taxon>
        <taxon>Aquifoliaceae</taxon>
        <taxon>Ilex</taxon>
    </lineage>
</organism>
<evidence type="ECO:0000313" key="3">
    <source>
        <dbReference type="Proteomes" id="UP001642360"/>
    </source>
</evidence>
<feature type="compositionally biased region" description="Polar residues" evidence="1">
    <location>
        <begin position="1"/>
        <end position="16"/>
    </location>
</feature>
<dbReference type="Proteomes" id="UP001642360">
    <property type="component" value="Unassembled WGS sequence"/>
</dbReference>
<keyword evidence="3" id="KW-1185">Reference proteome</keyword>
<dbReference type="EMBL" id="CAUOFW020008391">
    <property type="protein sequence ID" value="CAK9182595.1"/>
    <property type="molecule type" value="Genomic_DNA"/>
</dbReference>
<protein>
    <submittedName>
        <fullName evidence="2">Uncharacterized protein</fullName>
    </submittedName>
</protein>
<dbReference type="AlphaFoldDB" id="A0ABC8UNK3"/>
<name>A0ABC8UNK3_9AQUA</name>
<reference evidence="2 3" key="1">
    <citation type="submission" date="2024-02" db="EMBL/GenBank/DDBJ databases">
        <authorList>
            <person name="Vignale AGUSTIN F."/>
            <person name="Sosa J E."/>
            <person name="Modenutti C."/>
        </authorList>
    </citation>
    <scope>NUCLEOTIDE SEQUENCE [LARGE SCALE GENOMIC DNA]</scope>
</reference>
<evidence type="ECO:0000313" key="2">
    <source>
        <dbReference type="EMBL" id="CAK9182595.1"/>
    </source>
</evidence>
<comment type="caution">
    <text evidence="2">The sequence shown here is derived from an EMBL/GenBank/DDBJ whole genome shotgun (WGS) entry which is preliminary data.</text>
</comment>
<accession>A0ABC8UNK3</accession>
<feature type="region of interest" description="Disordered" evidence="1">
    <location>
        <begin position="1"/>
        <end position="22"/>
    </location>
</feature>
<proteinExistence type="predicted"/>
<gene>
    <name evidence="2" type="ORF">ILEXP_LOCUS52811</name>
</gene>
<sequence length="99" mass="11432">MQNRGSTEPTRQTNDQNRQKESRLEEAAVFGLYLWSSYSSSSLSLSGSSGFLLKLHKNWDVNRPNSAIRLRSLKESSVRVLLLVGEYEVFPILQWRKEE</sequence>
<evidence type="ECO:0000256" key="1">
    <source>
        <dbReference type="SAM" id="MobiDB-lite"/>
    </source>
</evidence>